<dbReference type="Proteomes" id="UP000265798">
    <property type="component" value="Unassembled WGS sequence"/>
</dbReference>
<dbReference type="OrthoDB" id="9801102at2"/>
<proteinExistence type="predicted"/>
<accession>A0A396YNR2</accession>
<dbReference type="Pfam" id="PF05015">
    <property type="entry name" value="HigB-like_toxin"/>
    <property type="match status" value="1"/>
</dbReference>
<gene>
    <name evidence="1" type="ORF">DLM75_22370</name>
</gene>
<evidence type="ECO:0000313" key="1">
    <source>
        <dbReference type="EMBL" id="RHX84771.1"/>
    </source>
</evidence>
<dbReference type="PANTHER" id="PTHR40266:SF2">
    <property type="entry name" value="TOXIN HIGB-1"/>
    <property type="match status" value="1"/>
</dbReference>
<name>A0A396YNR2_9LEPT</name>
<dbReference type="EMBL" id="QHCT01000011">
    <property type="protein sequence ID" value="RHX84771.1"/>
    <property type="molecule type" value="Genomic_DNA"/>
</dbReference>
<organism evidence="1 2">
    <name type="scientific">Leptospira stimsonii</name>
    <dbReference type="NCBI Taxonomy" id="2202203"/>
    <lineage>
        <taxon>Bacteria</taxon>
        <taxon>Pseudomonadati</taxon>
        <taxon>Spirochaetota</taxon>
        <taxon>Spirochaetia</taxon>
        <taxon>Leptospirales</taxon>
        <taxon>Leptospiraceae</taxon>
        <taxon>Leptospira</taxon>
    </lineage>
</organism>
<dbReference type="Gene3D" id="3.30.2310.20">
    <property type="entry name" value="RelE-like"/>
    <property type="match status" value="1"/>
</dbReference>
<dbReference type="InterPro" id="IPR007711">
    <property type="entry name" value="HigB-1"/>
</dbReference>
<reference evidence="2" key="1">
    <citation type="submission" date="2018-05" db="EMBL/GenBank/DDBJ databases">
        <title>Leptospira yasudae sp. nov. and Leptospira stimsonii sp. nov., two pathogenic species of the genus Leptospira isolated from environmental sources.</title>
        <authorList>
            <person name="Casanovas-Massana A."/>
            <person name="Hamond C."/>
            <person name="Santos L.A."/>
            <person name="Hacker K.P."/>
            <person name="Balassiano I."/>
            <person name="Medeiros M.A."/>
            <person name="Reis M.G."/>
            <person name="Ko A.I."/>
            <person name="Wunder E.A."/>
        </authorList>
    </citation>
    <scope>NUCLEOTIDE SEQUENCE [LARGE SCALE GENOMIC DNA]</scope>
    <source>
        <strain evidence="2">Yale</strain>
    </source>
</reference>
<protein>
    <submittedName>
        <fullName evidence="1">Plasmid maintenance system killer</fullName>
    </submittedName>
</protein>
<dbReference type="SUPFAM" id="SSF143011">
    <property type="entry name" value="RelE-like"/>
    <property type="match status" value="1"/>
</dbReference>
<sequence length="91" mass="10438">MGFANEETRLVFLGKPSKKFPSKIHERAVKKLKMLNAAKRPEDLLIPPSNRLHVLKGDRKGQYSISIDKQFRIVFTWSEAGASDVEILDYH</sequence>
<dbReference type="PANTHER" id="PTHR40266">
    <property type="entry name" value="TOXIN HIGB-1"/>
    <property type="match status" value="1"/>
</dbReference>
<comment type="caution">
    <text evidence="1">The sequence shown here is derived from an EMBL/GenBank/DDBJ whole genome shotgun (WGS) entry which is preliminary data.</text>
</comment>
<dbReference type="InterPro" id="IPR035093">
    <property type="entry name" value="RelE/ParE_toxin_dom_sf"/>
</dbReference>
<dbReference type="AlphaFoldDB" id="A0A396YNR2"/>
<evidence type="ECO:0000313" key="2">
    <source>
        <dbReference type="Proteomes" id="UP000265798"/>
    </source>
</evidence>